<evidence type="ECO:0000256" key="1">
    <source>
        <dbReference type="ARBA" id="ARBA00022574"/>
    </source>
</evidence>
<dbReference type="PROSITE" id="PS50082">
    <property type="entry name" value="WD_REPEATS_2"/>
    <property type="match status" value="1"/>
</dbReference>
<dbReference type="PROSITE" id="PS51783">
    <property type="entry name" value="PH_BEACH"/>
    <property type="match status" value="1"/>
</dbReference>
<feature type="repeat" description="WD" evidence="3">
    <location>
        <begin position="2337"/>
        <end position="2378"/>
    </location>
</feature>
<evidence type="ECO:0000256" key="4">
    <source>
        <dbReference type="SAM" id="MobiDB-lite"/>
    </source>
</evidence>
<feature type="compositionally biased region" description="Basic and acidic residues" evidence="4">
    <location>
        <begin position="2247"/>
        <end position="2259"/>
    </location>
</feature>
<feature type="compositionally biased region" description="Polar residues" evidence="4">
    <location>
        <begin position="1576"/>
        <end position="1603"/>
    </location>
</feature>
<keyword evidence="7" id="KW-0808">Transferase</keyword>
<dbReference type="Pfam" id="PF20426">
    <property type="entry name" value="NBCH_WD40"/>
    <property type="match status" value="1"/>
</dbReference>
<evidence type="ECO:0000259" key="6">
    <source>
        <dbReference type="PROSITE" id="PS51783"/>
    </source>
</evidence>
<dbReference type="InterPro" id="IPR046851">
    <property type="entry name" value="NBCH_WD40"/>
</dbReference>
<dbReference type="SMART" id="SM00320">
    <property type="entry name" value="WD40"/>
    <property type="match status" value="2"/>
</dbReference>
<feature type="compositionally biased region" description="Acidic residues" evidence="4">
    <location>
        <begin position="1550"/>
        <end position="1565"/>
    </location>
</feature>
<dbReference type="InterPro" id="IPR050865">
    <property type="entry name" value="BEACH_Domain"/>
</dbReference>
<feature type="domain" description="BEACH-type PH" evidence="6">
    <location>
        <begin position="1760"/>
        <end position="1876"/>
    </location>
</feature>
<dbReference type="InterPro" id="IPR023362">
    <property type="entry name" value="PH-BEACH_dom"/>
</dbReference>
<dbReference type="GO" id="GO:0016301">
    <property type="term" value="F:kinase activity"/>
    <property type="evidence" value="ECO:0007669"/>
    <property type="project" value="UniProtKB-KW"/>
</dbReference>
<dbReference type="Gene3D" id="1.10.1540.10">
    <property type="entry name" value="BEACH domain"/>
    <property type="match status" value="1"/>
</dbReference>
<dbReference type="SUPFAM" id="SSF49899">
    <property type="entry name" value="Concanavalin A-like lectins/glucanases"/>
    <property type="match status" value="1"/>
</dbReference>
<dbReference type="RefSeq" id="XP_024581263.1">
    <property type="nucleotide sequence ID" value="XM_024731046.1"/>
</dbReference>
<dbReference type="PANTHER" id="PTHR13743">
    <property type="entry name" value="BEIGE/BEACH-RELATED"/>
    <property type="match status" value="1"/>
</dbReference>
<keyword evidence="2" id="KW-0677">Repeat</keyword>
<dbReference type="SMART" id="SM01026">
    <property type="entry name" value="Beach"/>
    <property type="match status" value="1"/>
</dbReference>
<dbReference type="Pfam" id="PF02138">
    <property type="entry name" value="Beach"/>
    <property type="match status" value="1"/>
</dbReference>
<accession>A0A0P1ASZ1</accession>
<keyword evidence="1 3" id="KW-0853">WD repeat</keyword>
<dbReference type="InterPro" id="IPR000409">
    <property type="entry name" value="BEACH_dom"/>
</dbReference>
<dbReference type="Gene3D" id="2.30.29.30">
    <property type="entry name" value="Pleckstrin-homology domain (PH domain)/Phosphotyrosine-binding domain (PTB)"/>
    <property type="match status" value="1"/>
</dbReference>
<feature type="region of interest" description="Disordered" evidence="4">
    <location>
        <begin position="1543"/>
        <end position="1637"/>
    </location>
</feature>
<feature type="region of interest" description="Disordered" evidence="4">
    <location>
        <begin position="2247"/>
        <end position="2272"/>
    </location>
</feature>
<evidence type="ECO:0000256" key="2">
    <source>
        <dbReference type="ARBA" id="ARBA00022737"/>
    </source>
</evidence>
<organism evidence="7 8">
    <name type="scientific">Plasmopara halstedii</name>
    <name type="common">Downy mildew of sunflower</name>
    <dbReference type="NCBI Taxonomy" id="4781"/>
    <lineage>
        <taxon>Eukaryota</taxon>
        <taxon>Sar</taxon>
        <taxon>Stramenopiles</taxon>
        <taxon>Oomycota</taxon>
        <taxon>Peronosporomycetes</taxon>
        <taxon>Peronosporales</taxon>
        <taxon>Peronosporaceae</taxon>
        <taxon>Plasmopara</taxon>
    </lineage>
</organism>
<feature type="compositionally biased region" description="Low complexity" evidence="4">
    <location>
        <begin position="2260"/>
        <end position="2270"/>
    </location>
</feature>
<dbReference type="InterPro" id="IPR031570">
    <property type="entry name" value="NBEA/BDCP_DUF4704"/>
</dbReference>
<dbReference type="PROSITE" id="PS50294">
    <property type="entry name" value="WD_REPEATS_REGION"/>
    <property type="match status" value="1"/>
</dbReference>
<feature type="compositionally biased region" description="Polar residues" evidence="4">
    <location>
        <begin position="1615"/>
        <end position="1627"/>
    </location>
</feature>
<dbReference type="Pfam" id="PF14844">
    <property type="entry name" value="PH_BEACH"/>
    <property type="match status" value="1"/>
</dbReference>
<evidence type="ECO:0000313" key="8">
    <source>
        <dbReference type="Proteomes" id="UP000054928"/>
    </source>
</evidence>
<dbReference type="Proteomes" id="UP000054928">
    <property type="component" value="Unassembled WGS sequence"/>
</dbReference>
<dbReference type="SUPFAM" id="SSF50978">
    <property type="entry name" value="WD40 repeat-like"/>
    <property type="match status" value="1"/>
</dbReference>
<proteinExistence type="predicted"/>
<dbReference type="InterPro" id="IPR015943">
    <property type="entry name" value="WD40/YVTN_repeat-like_dom_sf"/>
</dbReference>
<dbReference type="SUPFAM" id="SSF50729">
    <property type="entry name" value="PH domain-like"/>
    <property type="match status" value="1"/>
</dbReference>
<dbReference type="InterPro" id="IPR011993">
    <property type="entry name" value="PH-like_dom_sf"/>
</dbReference>
<dbReference type="Pfam" id="PF15787">
    <property type="entry name" value="DUF4704"/>
    <property type="match status" value="1"/>
</dbReference>
<sequence length="2551" mass="286677">MEQLRMLLQDAEAAHLRTQQAIADNLAQVSHLKDSVLLLLDVLGRCETIEARHETLEVLRRLFAECSKYFHDVQFLQETNDDATESQHVVKRGNVILKALLSTLHTLSCQIGVESETFQILTDMVRILCLQTMNTPDVVALFDFLRLGRPPARRWVLQMQKTLLEMDTIPRAIFTMRGPNAGLVIPSDVQLVTKKGYSCSFGIHIEATAAAVALYSFRGLNGQGVSAILSGNILLVKSVGVHGAVQQAEVPFVEYAEKMQKEWMHLCIVHAKNIVFKDKLTVYVDGVNIFCGNLGYPDPVAMVGGRNTIGIEPLVGGLQGKIWSPTLFGVPLSETGVQRLHWLTHWKYDLNSITAESLNHSDKFKLCFSYDARSCDLNKRICYDVSGNDHHGSLGPGTNAVVTQSFIHALDSIGGCACFLLLLLDQIPEMANFHPTKEFEIEEISDLLAFVGSGLHQSTVCRSHFVRLHGVNVVEFILQSISPNCLSVSILNGVISILDAMVDFSKTQGELVEYIYRLMFFNTNWFLSPYDTQVKLLGKVLPRYLQILRKTSLQEKSCCSDIVSIPRAASLSDFSRFSNIKDQASVGFFCRLIAQNYVVSPSDNYKSNQMNAEQLAQLRELILCRLIDPLLFPVFEDTATDQWRQLMAYLFRQCQSSSTKHPRDRDAADIIHILQYLTQNLASSEACKGAVSLPSRQLQVTTNINHLSKGTMRAFWRPMLSSNYNVRLNALRLFELYTSERSLLQKHDMLMLYSSLQAHTLTADIADLLLDIVIGRKRMPHKFSDEVRIGSLERMNYIPLVLINLIHCGGFDVQAYVLAEIRVQLASSAMGNRVKDSIRSWPSWLSQLRSITVKASVEAAAYTIDRNETRKLSCSQSVELNEACSLLSADSTSAYAKLRAIETIAMYGDVSACDFALSLIQIRSQDEFCTSAIITMVIKHYPQRWCELVDKLASQMIVQIVVYCILSVKNGWSCFMEFYFYHCRTPSVLCSLTAEICEEIMYQTTHNHSALHSDIIWENLSQVAALISQSSLLTNKMTERHTSNDFILAQGQETILDRKAFELWQVVLPHFHQIDWDGLVVKLNQNFDYGCDVTLEQTEIFTHLVASRSQSVVLILQVTVRHVTHVHTSNTIDVSLVPKIHRVIQMLEVIAAGHDESASRRSEESRSVSPSLKISPPREVACAVDTAHSLDLSKTALSPGKFLFQEGLNATPDNEYTIYMHACFRLLECLLEATDLVAIRSTMRVMVTFADTTLQLIDSSAKPELTKIFEIMSSTDLSFFSDVADFRELYSLWQLHFENYHICWDPAVFFNHVGGHNFEFIRRWMYVLENNIIDFNPYLIHQHARSQAEMVRNELQQCEMLWKEIVDEDEAAELGNDRDSLAIESRVVELKRCTEKFASSVHKLLTISTCDSGLLSLNKSLHYAKSGKAGHTTNKNECGRDAATLKIVSTENKLRMRLRLKFVSKDYRARNLSSESCVSLLSDTESIEIGRKLSRRICKSMEGVMTNLEYDRRSDVELKHNASLTDAQMRAAIIRSISNPEEYESTYGEISDDDDLGIDETEPNDAAESNKICQLPSGSQPSEIETGTSPSSNFTKVASSGQVNALGFDGAHPGANSTTREQSTASFSPPPVVSYNASSTATNATSFSTLVGGVADYLQKSVKNAKDAVEYGVDSLYTTKDAVSDEAQALVQEVSKYIESTPMTTDRLSPIGSSLQLTMSSLKLIETKPATDIRSPQNFSLPSVTKRSRQICDSGAKNETQTSKVNFIVKTQLVRHLHIVEGKLILTSSSLRFVAERVVDENETVIVEKKEGVPIDKIWRFLFKGRRWKIDDIAGLYRRRYLLKPTALEVFILSTRKNYFFNLISEDVALFHEALMARRPQLLKRHPSVRRLRNPSSLFRNSPMSTRWIQHEISTFEYIMWLNTIAGRTYNDLTQYPVFPWIISDYESATLDLSRIGSYRDLSKPMGALETSRLKFFVDRFVAFEDPDIPKFMYGTHYSNIGAVLYYLIRLEPFTSYALSIQGGKFDHADRLFHSVAETWKNCLTDYTDLKELTPEWFYLPEFLINCNELDFGMRQNGTTVNDVVLPPWARSPEDFVMKNFVALESEYVSANIHHWIDLVFGWKQRGAAAMEANNVFFYLTYEGMVDVDSITDPIVKSSIQSQIAHFGQTPSQLLRDPHPQRQLCKKREWTENLESSEMISPPSFDRYFVLNIPHEAPIVLVKLISGTSLIACVDLNGMISYHRLEPRGSSSHHSDSKSNGKIKSSSSHSDQITKILELQDRKSRKVLGETRILSDQIDVSNSIAFLNQGMVICTVGHHDFSARFHSTEDGALLYRLLQHQSVVSCVNTSKSGLMIALGCTDGTVSVWKVASTNSTMLESLKLFRGTRVSSKPVHASNFSADQVLLGHSAQINCVRVSDELGICISGSTSNECLAHDLEDGAIIHSFRVPGHLEPGVISLDLSILGHVILQSMGTGVPILYSFHLNGSLLAKHLLGDHPMTSLSICARYSQVVVSNSAQALLMTAHTFEDQRLRDWLLMKDMPYLASATAK</sequence>
<evidence type="ECO:0000256" key="3">
    <source>
        <dbReference type="PROSITE-ProRule" id="PRU00221"/>
    </source>
</evidence>
<name>A0A0P1ASZ1_PLAHL</name>
<dbReference type="InterPro" id="IPR013320">
    <property type="entry name" value="ConA-like_dom_sf"/>
</dbReference>
<protein>
    <submittedName>
        <fullName evidence="7">Kinase A-anchor protein Neurobeachin and related BEACH and WD40 repeat proteins</fullName>
    </submittedName>
</protein>
<dbReference type="GeneID" id="36396278"/>
<evidence type="ECO:0000259" key="5">
    <source>
        <dbReference type="PROSITE" id="PS50197"/>
    </source>
</evidence>
<dbReference type="InterPro" id="IPR001680">
    <property type="entry name" value="WD40_rpt"/>
</dbReference>
<evidence type="ECO:0000313" key="7">
    <source>
        <dbReference type="EMBL" id="CEG44894.1"/>
    </source>
</evidence>
<dbReference type="OrthoDB" id="26681at2759"/>
<dbReference type="CDD" id="cd06071">
    <property type="entry name" value="Beach"/>
    <property type="match status" value="1"/>
</dbReference>
<dbReference type="Gene3D" id="2.130.10.10">
    <property type="entry name" value="YVTN repeat-like/Quinoprotein amine dehydrogenase"/>
    <property type="match status" value="1"/>
</dbReference>
<reference evidence="8" key="1">
    <citation type="submission" date="2014-09" db="EMBL/GenBank/DDBJ databases">
        <authorList>
            <person name="Sharma Rahul"/>
            <person name="Thines Marco"/>
        </authorList>
    </citation>
    <scope>NUCLEOTIDE SEQUENCE [LARGE SCALE GENOMIC DNA]</scope>
</reference>
<keyword evidence="7" id="KW-0418">Kinase</keyword>
<dbReference type="SUPFAM" id="SSF81837">
    <property type="entry name" value="BEACH domain"/>
    <property type="match status" value="1"/>
</dbReference>
<dbReference type="STRING" id="4781.A0A0P1ASZ1"/>
<dbReference type="InterPro" id="IPR036322">
    <property type="entry name" value="WD40_repeat_dom_sf"/>
</dbReference>
<dbReference type="OMA" id="DIPKFMQ"/>
<dbReference type="CDD" id="cd01201">
    <property type="entry name" value="PH_BEACH"/>
    <property type="match status" value="1"/>
</dbReference>
<dbReference type="PROSITE" id="PS50197">
    <property type="entry name" value="BEACH"/>
    <property type="match status" value="1"/>
</dbReference>
<feature type="domain" description="BEACH" evidence="5">
    <location>
        <begin position="1893"/>
        <end position="2182"/>
    </location>
</feature>
<keyword evidence="8" id="KW-1185">Reference proteome</keyword>
<dbReference type="InterPro" id="IPR036372">
    <property type="entry name" value="BEACH_dom_sf"/>
</dbReference>
<dbReference type="FunFam" id="1.10.1540.10:FF:000001">
    <property type="entry name" value="neurobeachin isoform X1"/>
    <property type="match status" value="1"/>
</dbReference>
<dbReference type="EMBL" id="CCYD01001336">
    <property type="protein sequence ID" value="CEG44894.1"/>
    <property type="molecule type" value="Genomic_DNA"/>
</dbReference>